<gene>
    <name evidence="1" type="ORF">METZ01_LOCUS466054</name>
</gene>
<reference evidence="1" key="1">
    <citation type="submission" date="2018-05" db="EMBL/GenBank/DDBJ databases">
        <authorList>
            <person name="Lanie J.A."/>
            <person name="Ng W.-L."/>
            <person name="Kazmierczak K.M."/>
            <person name="Andrzejewski T.M."/>
            <person name="Davidsen T.M."/>
            <person name="Wayne K.J."/>
            <person name="Tettelin H."/>
            <person name="Glass J.I."/>
            <person name="Rusch D."/>
            <person name="Podicherti R."/>
            <person name="Tsui H.-C.T."/>
            <person name="Winkler M.E."/>
        </authorList>
    </citation>
    <scope>NUCLEOTIDE SEQUENCE</scope>
</reference>
<proteinExistence type="predicted"/>
<dbReference type="AlphaFoldDB" id="A0A383B082"/>
<protein>
    <submittedName>
        <fullName evidence="1">Uncharacterized protein</fullName>
    </submittedName>
</protein>
<organism evidence="1">
    <name type="scientific">marine metagenome</name>
    <dbReference type="NCBI Taxonomy" id="408172"/>
    <lineage>
        <taxon>unclassified sequences</taxon>
        <taxon>metagenomes</taxon>
        <taxon>ecological metagenomes</taxon>
    </lineage>
</organism>
<accession>A0A383B082</accession>
<name>A0A383B082_9ZZZZ</name>
<feature type="non-terminal residue" evidence="1">
    <location>
        <position position="71"/>
    </location>
</feature>
<sequence length="71" mass="7591">MAKRRGDVCNIDSPSLAFPLGQLSSSEPIVFQNGLSAISVSVGGAQKKRPGKMPGLWCVFSYLVKPTKLIL</sequence>
<evidence type="ECO:0000313" key="1">
    <source>
        <dbReference type="EMBL" id="SVE13200.1"/>
    </source>
</evidence>
<dbReference type="EMBL" id="UINC01196269">
    <property type="protein sequence ID" value="SVE13200.1"/>
    <property type="molecule type" value="Genomic_DNA"/>
</dbReference>